<accession>A0A8J3QXU8</accession>
<gene>
    <name evidence="2" type="ORF">Raf01_70300</name>
</gene>
<dbReference type="InterPro" id="IPR032710">
    <property type="entry name" value="NTF2-like_dom_sf"/>
</dbReference>
<dbReference type="AlphaFoldDB" id="A0A8J3QXU8"/>
<dbReference type="Gene3D" id="3.10.450.50">
    <property type="match status" value="1"/>
</dbReference>
<organism evidence="2 3">
    <name type="scientific">Rugosimonospora africana</name>
    <dbReference type="NCBI Taxonomy" id="556532"/>
    <lineage>
        <taxon>Bacteria</taxon>
        <taxon>Bacillati</taxon>
        <taxon>Actinomycetota</taxon>
        <taxon>Actinomycetes</taxon>
        <taxon>Micromonosporales</taxon>
        <taxon>Micromonosporaceae</taxon>
        <taxon>Rugosimonospora</taxon>
    </lineage>
</organism>
<keyword evidence="3" id="KW-1185">Reference proteome</keyword>
<dbReference type="RefSeq" id="WP_203922353.1">
    <property type="nucleotide sequence ID" value="NZ_BONZ01000073.1"/>
</dbReference>
<reference evidence="2" key="1">
    <citation type="submission" date="2021-01" db="EMBL/GenBank/DDBJ databases">
        <title>Whole genome shotgun sequence of Rugosimonospora africana NBRC 104875.</title>
        <authorList>
            <person name="Komaki H."/>
            <person name="Tamura T."/>
        </authorList>
    </citation>
    <scope>NUCLEOTIDE SEQUENCE</scope>
    <source>
        <strain evidence="2">NBRC 104875</strain>
    </source>
</reference>
<comment type="caution">
    <text evidence="2">The sequence shown here is derived from an EMBL/GenBank/DDBJ whole genome shotgun (WGS) entry which is preliminary data.</text>
</comment>
<proteinExistence type="predicted"/>
<dbReference type="Pfam" id="PF12680">
    <property type="entry name" value="SnoaL_2"/>
    <property type="match status" value="1"/>
</dbReference>
<protein>
    <recommendedName>
        <fullName evidence="1">SnoaL-like domain-containing protein</fullName>
    </recommendedName>
</protein>
<dbReference type="Proteomes" id="UP000642748">
    <property type="component" value="Unassembled WGS sequence"/>
</dbReference>
<dbReference type="EMBL" id="BONZ01000073">
    <property type="protein sequence ID" value="GIH18858.1"/>
    <property type="molecule type" value="Genomic_DNA"/>
</dbReference>
<name>A0A8J3QXU8_9ACTN</name>
<dbReference type="InterPro" id="IPR037401">
    <property type="entry name" value="SnoaL-like"/>
</dbReference>
<evidence type="ECO:0000313" key="3">
    <source>
        <dbReference type="Proteomes" id="UP000642748"/>
    </source>
</evidence>
<evidence type="ECO:0000313" key="2">
    <source>
        <dbReference type="EMBL" id="GIH18858.1"/>
    </source>
</evidence>
<feature type="domain" description="SnoaL-like" evidence="1">
    <location>
        <begin position="5"/>
        <end position="105"/>
    </location>
</feature>
<sequence length="123" mass="13497">MSRDVRAIFADIDSFDPDRFVAHLADDVVFRFASAEPVIGRAGVKEAVTAFFATIGGLTHHILNVWEVGDTTITQIDVEYTRLDGAHVTVPNADIITFRGDLVSHWLIYIDLAPVFADPPTAT</sequence>
<evidence type="ECO:0000259" key="1">
    <source>
        <dbReference type="Pfam" id="PF12680"/>
    </source>
</evidence>
<dbReference type="SUPFAM" id="SSF54427">
    <property type="entry name" value="NTF2-like"/>
    <property type="match status" value="1"/>
</dbReference>